<dbReference type="Proteomes" id="UP000028878">
    <property type="component" value="Unassembled WGS sequence"/>
</dbReference>
<dbReference type="AlphaFoldDB" id="A0A1L1Q1F0"/>
<evidence type="ECO:0000313" key="1">
    <source>
        <dbReference type="EMBL" id="CDN90641.1"/>
    </source>
</evidence>
<evidence type="ECO:0000313" key="2">
    <source>
        <dbReference type="Proteomes" id="UP000028878"/>
    </source>
</evidence>
<dbReference type="EMBL" id="CCAE010000119">
    <property type="protein sequence ID" value="CDN90641.1"/>
    <property type="molecule type" value="Genomic_DNA"/>
</dbReference>
<protein>
    <recommendedName>
        <fullName evidence="3">Transposase</fullName>
    </recommendedName>
</protein>
<reference evidence="2" key="1">
    <citation type="submission" date="2014-11" db="EMBL/GenBank/DDBJ databases">
        <title>Draft genome sequence of Hydrogenophaga intermedia S1.</title>
        <authorList>
            <person name="Gan H.M."/>
            <person name="Chew T.H."/>
            <person name="Stolz A."/>
        </authorList>
    </citation>
    <scope>NUCLEOTIDE SEQUENCE [LARGE SCALE GENOMIC DNA]</scope>
    <source>
        <strain evidence="2">S1</strain>
    </source>
</reference>
<sequence>MAVDTPGGRIHVQWDHAASATPNAQLTFFAEFLATTGVYESWVNSCPLSYSSPNAHSKRDVLGTWLLAILAGHKRYAHITGLRGDAVSPQILGMEKIISEDALRRSLSRMSAEQSKTWLVPQLLSSVQAALSTPWILDIDTTIKPLVSVPGTHLLFCR</sequence>
<accession>A0A1L1Q1F0</accession>
<name>A0A1L1Q1F0_HYDIT</name>
<proteinExistence type="predicted"/>
<keyword evidence="2" id="KW-1185">Reference proteome</keyword>
<organism evidence="1 2">
    <name type="scientific">Hydrogenophaga intermedia</name>
    <dbReference type="NCBI Taxonomy" id="65786"/>
    <lineage>
        <taxon>Bacteria</taxon>
        <taxon>Pseudomonadati</taxon>
        <taxon>Pseudomonadota</taxon>
        <taxon>Betaproteobacteria</taxon>
        <taxon>Burkholderiales</taxon>
        <taxon>Comamonadaceae</taxon>
        <taxon>Hydrogenophaga</taxon>
    </lineage>
</organism>
<evidence type="ECO:0008006" key="3">
    <source>
        <dbReference type="Google" id="ProtNLM"/>
    </source>
</evidence>
<gene>
    <name evidence="1" type="ORF">BN948_05086</name>
</gene>